<accession>A0A2K9D513</accession>
<name>A0A2K9D513_9MICO</name>
<dbReference type="KEGG" id="mhos:CXR34_04190"/>
<dbReference type="AlphaFoldDB" id="A0A2K9D513"/>
<dbReference type="Proteomes" id="UP000233276">
    <property type="component" value="Chromosome"/>
</dbReference>
<dbReference type="Pfam" id="PF05133">
    <property type="entry name" value="SPP1_portal"/>
    <property type="match status" value="1"/>
</dbReference>
<dbReference type="InterPro" id="IPR021145">
    <property type="entry name" value="Portal_protein_SPP1_Gp6-like"/>
</dbReference>
<evidence type="ECO:0008006" key="3">
    <source>
        <dbReference type="Google" id="ProtNLM"/>
    </source>
</evidence>
<sequence length="551" mass="61662">MTLPDGGNIAWPPKQFKDYFDLLDVYNDWYVGDVERLQVEYQQRPITHRGQFNGGIVGWGTRAWLGKPPTPGEARARLHIPLAADIATLSADYLFGEAPRVVLPGDRARTTEDAPQTERDRLQDRVEKVINTSRFHSLLLEGGEVAAALGGVYLRLVWDPETLSTVRAEVVHTDAAVPKFKFGDLSSVVFWSELDNSDDDKHVWRHLEEHRPGEIEHALYKGDDSHLGQRVPLNERPDTEWLAPLVNKDSVLLTGVTGLTAAYVPNMRPNKMFRKLGHLALLGQSDFADITQLFDAVDETWSSWMRDIRIAKARIVVAKEYLQSGSFGQGATFDYDREVYEGMTAITGPNGEPFGFHAHQFQIRTQEHSDTVRDLREQAMRSAGWTPASAGGEAQGVRTATEVHADERLSDRTRDKKINYWKTLTPFFLTWLQLDALVYSLAAPKEEPEFRFPAESQVDVEKMARTTAALRQADAASVETAVRMNHPDWDGDTVNTEVDRIYKEKGIGTAADPTQLTGLPNTDPTAADIARMRDRMAREAAGEATPNPEDA</sequence>
<evidence type="ECO:0000313" key="2">
    <source>
        <dbReference type="Proteomes" id="UP000233276"/>
    </source>
</evidence>
<dbReference type="EMBL" id="CP025299">
    <property type="protein sequence ID" value="AUG28750.1"/>
    <property type="molecule type" value="Genomic_DNA"/>
</dbReference>
<protein>
    <recommendedName>
        <fullName evidence="3">Phage portal protein</fullName>
    </recommendedName>
</protein>
<gene>
    <name evidence="1" type="ORF">CXR34_04190</name>
</gene>
<reference evidence="1 2" key="1">
    <citation type="submission" date="2017-12" db="EMBL/GenBank/DDBJ databases">
        <title>Isolation and characterization of estrogens degradatiion strain Microbacterium hominis SJTG1.</title>
        <authorList>
            <person name="Xiong W."/>
            <person name="Yin C."/>
            <person name="Zheng D."/>
            <person name="Liang R."/>
        </authorList>
    </citation>
    <scope>NUCLEOTIDE SEQUENCE [LARGE SCALE GENOMIC DNA]</scope>
    <source>
        <strain evidence="1 2">SJTG1</strain>
    </source>
</reference>
<organism evidence="1 2">
    <name type="scientific">Microbacterium hominis</name>
    <dbReference type="NCBI Taxonomy" id="162426"/>
    <lineage>
        <taxon>Bacteria</taxon>
        <taxon>Bacillati</taxon>
        <taxon>Actinomycetota</taxon>
        <taxon>Actinomycetes</taxon>
        <taxon>Micrococcales</taxon>
        <taxon>Microbacteriaceae</taxon>
        <taxon>Microbacterium</taxon>
    </lineage>
</organism>
<dbReference type="RefSeq" id="WP_101305678.1">
    <property type="nucleotide sequence ID" value="NZ_CP025299.1"/>
</dbReference>
<evidence type="ECO:0000313" key="1">
    <source>
        <dbReference type="EMBL" id="AUG28750.1"/>
    </source>
</evidence>
<proteinExistence type="predicted"/>